<keyword evidence="3" id="KW-1185">Reference proteome</keyword>
<feature type="transmembrane region" description="Helical" evidence="1">
    <location>
        <begin position="41"/>
        <end position="62"/>
    </location>
</feature>
<comment type="caution">
    <text evidence="2">The sequence shown here is derived from an EMBL/GenBank/DDBJ whole genome shotgun (WGS) entry which is preliminary data.</text>
</comment>
<accession>A0AAE3VAW3</accession>
<evidence type="ECO:0000256" key="1">
    <source>
        <dbReference type="SAM" id="Phobius"/>
    </source>
</evidence>
<dbReference type="AlphaFoldDB" id="A0AAE3VAW3"/>
<protein>
    <submittedName>
        <fullName evidence="2">Integral membrane protein</fullName>
    </submittedName>
</protein>
<reference evidence="2" key="1">
    <citation type="submission" date="2023-07" db="EMBL/GenBank/DDBJ databases">
        <title>Genomic Encyclopedia of Type Strains, Phase IV (KMG-IV): sequencing the most valuable type-strain genomes for metagenomic binning, comparative biology and taxonomic classification.</title>
        <authorList>
            <person name="Goeker M."/>
        </authorList>
    </citation>
    <scope>NUCLEOTIDE SEQUENCE</scope>
    <source>
        <strain evidence="2">DSM 19659</strain>
    </source>
</reference>
<keyword evidence="1" id="KW-1133">Transmembrane helix</keyword>
<gene>
    <name evidence="2" type="ORF">J2S20_001600</name>
</gene>
<dbReference type="EMBL" id="JAUSTO010000009">
    <property type="protein sequence ID" value="MDQ0152899.1"/>
    <property type="molecule type" value="Genomic_DNA"/>
</dbReference>
<sequence length="70" mass="7691">MKPERSAFRRIAALLLALLILILFAATLLVGIFGGSSSLPLLRVLIFSDVVIPAVIYGYLLIIRHSGRDR</sequence>
<dbReference type="Proteomes" id="UP001241537">
    <property type="component" value="Unassembled WGS sequence"/>
</dbReference>
<feature type="transmembrane region" description="Helical" evidence="1">
    <location>
        <begin position="12"/>
        <end position="35"/>
    </location>
</feature>
<keyword evidence="1" id="KW-0812">Transmembrane</keyword>
<evidence type="ECO:0000313" key="3">
    <source>
        <dbReference type="Proteomes" id="UP001241537"/>
    </source>
</evidence>
<name>A0AAE3VAW3_9FIRM</name>
<proteinExistence type="predicted"/>
<organism evidence="2 3">
    <name type="scientific">Moryella indoligenes</name>
    <dbReference type="NCBI Taxonomy" id="371674"/>
    <lineage>
        <taxon>Bacteria</taxon>
        <taxon>Bacillati</taxon>
        <taxon>Bacillota</taxon>
        <taxon>Clostridia</taxon>
        <taxon>Lachnospirales</taxon>
        <taxon>Lachnospiraceae</taxon>
        <taxon>Moryella</taxon>
    </lineage>
</organism>
<evidence type="ECO:0000313" key="2">
    <source>
        <dbReference type="EMBL" id="MDQ0152899.1"/>
    </source>
</evidence>
<keyword evidence="1" id="KW-0472">Membrane</keyword>
<dbReference type="RefSeq" id="WP_106612592.1">
    <property type="nucleotide sequence ID" value="NZ_JAUSTO010000009.1"/>
</dbReference>